<accession>W1Q1U6</accession>
<proteinExistence type="predicted"/>
<dbReference type="AlphaFoldDB" id="W1Q1U6"/>
<dbReference type="HOGENOM" id="CLU_2748422_0_0_9"/>
<keyword evidence="2" id="KW-1185">Reference proteome</keyword>
<protein>
    <submittedName>
        <fullName evidence="1">Uncharacterized protein</fullName>
    </submittedName>
</protein>
<organism evidence="1 2">
    <name type="scientific">Abiotrophia defectiva ATCC 49176</name>
    <dbReference type="NCBI Taxonomy" id="592010"/>
    <lineage>
        <taxon>Bacteria</taxon>
        <taxon>Bacillati</taxon>
        <taxon>Bacillota</taxon>
        <taxon>Bacilli</taxon>
        <taxon>Lactobacillales</taxon>
        <taxon>Aerococcaceae</taxon>
        <taxon>Abiotrophia</taxon>
    </lineage>
</organism>
<dbReference type="STRING" id="592010.GCWU000182_001723"/>
<gene>
    <name evidence="1" type="ORF">GCWU000182_001723</name>
</gene>
<evidence type="ECO:0000313" key="2">
    <source>
        <dbReference type="Proteomes" id="UP000019050"/>
    </source>
</evidence>
<comment type="caution">
    <text evidence="1">The sequence shown here is derived from an EMBL/GenBank/DDBJ whole genome shotgun (WGS) entry which is preliminary data.</text>
</comment>
<sequence length="70" mass="7886">MDHWLVPLPSFCPGFGTFPGSQWSTRQSGPLARTFSWLLTQFPHFPGELVVHSTEWTTSSHYTTSCETLA</sequence>
<evidence type="ECO:0000313" key="1">
    <source>
        <dbReference type="EMBL" id="ESK64991.1"/>
    </source>
</evidence>
<dbReference type="EMBL" id="ACIN03000015">
    <property type="protein sequence ID" value="ESK64991.1"/>
    <property type="molecule type" value="Genomic_DNA"/>
</dbReference>
<dbReference type="Proteomes" id="UP000019050">
    <property type="component" value="Unassembled WGS sequence"/>
</dbReference>
<reference evidence="1" key="1">
    <citation type="submission" date="2013-06" db="EMBL/GenBank/DDBJ databases">
        <authorList>
            <person name="Weinstock G."/>
            <person name="Sodergren E."/>
            <person name="Clifton S."/>
            <person name="Fulton L."/>
            <person name="Fulton B."/>
            <person name="Courtney L."/>
            <person name="Fronick C."/>
            <person name="Harrison M."/>
            <person name="Strong C."/>
            <person name="Farmer C."/>
            <person name="Delahaunty K."/>
            <person name="Markovic C."/>
            <person name="Hall O."/>
            <person name="Minx P."/>
            <person name="Tomlinson C."/>
            <person name="Mitreva M."/>
            <person name="Nelson J."/>
            <person name="Hou S."/>
            <person name="Wollam A."/>
            <person name="Pepin K.H."/>
            <person name="Johnson M."/>
            <person name="Bhonagiri V."/>
            <person name="Nash W.E."/>
            <person name="Warren W."/>
            <person name="Chinwalla A."/>
            <person name="Mardis E.R."/>
            <person name="Wilson R.K."/>
        </authorList>
    </citation>
    <scope>NUCLEOTIDE SEQUENCE [LARGE SCALE GENOMIC DNA]</scope>
    <source>
        <strain evidence="1">ATCC 49176</strain>
    </source>
</reference>
<name>W1Q1U6_ABIDE</name>